<dbReference type="PANTHER" id="PTHR36488:SF8">
    <property type="entry name" value="CASP-LIKE PROTEIN 1U1"/>
    <property type="match status" value="1"/>
</dbReference>
<evidence type="ECO:0000256" key="5">
    <source>
        <dbReference type="ARBA" id="ARBA00022692"/>
    </source>
</evidence>
<dbReference type="EMBL" id="CAWUPB010000913">
    <property type="protein sequence ID" value="CAK7333067.1"/>
    <property type="molecule type" value="Genomic_DNA"/>
</dbReference>
<feature type="transmembrane region" description="Helical" evidence="8">
    <location>
        <begin position="30"/>
        <end position="49"/>
    </location>
</feature>
<protein>
    <recommendedName>
        <fullName evidence="8">CASP-like protein</fullName>
    </recommendedName>
</protein>
<evidence type="ECO:0000313" key="11">
    <source>
        <dbReference type="Proteomes" id="UP001314170"/>
    </source>
</evidence>
<feature type="domain" description="Casparian strip membrane protein" evidence="9">
    <location>
        <begin position="23"/>
        <end position="82"/>
    </location>
</feature>
<feature type="domain" description="Casparian strip membrane protein" evidence="9">
    <location>
        <begin position="83"/>
        <end position="129"/>
    </location>
</feature>
<dbReference type="NCBIfam" id="TIGR01569">
    <property type="entry name" value="A_tha_TIGR01569"/>
    <property type="match status" value="1"/>
</dbReference>
<keyword evidence="6 8" id="KW-1133">Transmembrane helix</keyword>
<evidence type="ECO:0000256" key="3">
    <source>
        <dbReference type="ARBA" id="ARBA00011489"/>
    </source>
</evidence>
<comment type="similarity">
    <text evidence="2 8">Belongs to the Casparian strip membrane proteins (CASP) family.</text>
</comment>
<dbReference type="PANTHER" id="PTHR36488">
    <property type="entry name" value="CASP-LIKE PROTEIN 1U1"/>
    <property type="match status" value="1"/>
</dbReference>
<comment type="caution">
    <text evidence="10">The sequence shown here is derived from an EMBL/GenBank/DDBJ whole genome shotgun (WGS) entry which is preliminary data.</text>
</comment>
<evidence type="ECO:0000256" key="8">
    <source>
        <dbReference type="RuleBase" id="RU361233"/>
    </source>
</evidence>
<dbReference type="AlphaFoldDB" id="A0AAV1RF25"/>
<organism evidence="10 11">
    <name type="scientific">Dovyalis caffra</name>
    <dbReference type="NCBI Taxonomy" id="77055"/>
    <lineage>
        <taxon>Eukaryota</taxon>
        <taxon>Viridiplantae</taxon>
        <taxon>Streptophyta</taxon>
        <taxon>Embryophyta</taxon>
        <taxon>Tracheophyta</taxon>
        <taxon>Spermatophyta</taxon>
        <taxon>Magnoliopsida</taxon>
        <taxon>eudicotyledons</taxon>
        <taxon>Gunneridae</taxon>
        <taxon>Pentapetalae</taxon>
        <taxon>rosids</taxon>
        <taxon>fabids</taxon>
        <taxon>Malpighiales</taxon>
        <taxon>Salicaceae</taxon>
        <taxon>Flacourtieae</taxon>
        <taxon>Dovyalis</taxon>
    </lineage>
</organism>
<keyword evidence="4 8" id="KW-1003">Cell membrane</keyword>
<dbReference type="Proteomes" id="UP001314170">
    <property type="component" value="Unassembled WGS sequence"/>
</dbReference>
<keyword evidence="11" id="KW-1185">Reference proteome</keyword>
<evidence type="ECO:0000256" key="6">
    <source>
        <dbReference type="ARBA" id="ARBA00022989"/>
    </source>
</evidence>
<keyword evidence="5 8" id="KW-0812">Transmembrane</keyword>
<sequence>MESQNKASLPVMHGDESRIANRRGARTSDLLLRLLALVLTLAAAIVLGVNKQTKLVPIKIVDTLPTVNVPAYAKWRYLSAFVNGAALAIGLMGYQGNSHVRWNKVCDVFSKFCNQAAVSLALSLLASIVFLFLVAIASLRLQKKSK</sequence>
<evidence type="ECO:0000256" key="7">
    <source>
        <dbReference type="ARBA" id="ARBA00023136"/>
    </source>
</evidence>
<evidence type="ECO:0000313" key="10">
    <source>
        <dbReference type="EMBL" id="CAK7333067.1"/>
    </source>
</evidence>
<evidence type="ECO:0000256" key="2">
    <source>
        <dbReference type="ARBA" id="ARBA00007651"/>
    </source>
</evidence>
<accession>A0AAV1RF25</accession>
<evidence type="ECO:0000256" key="4">
    <source>
        <dbReference type="ARBA" id="ARBA00022475"/>
    </source>
</evidence>
<keyword evidence="7 8" id="KW-0472">Membrane</keyword>
<comment type="subunit">
    <text evidence="3 8">Homodimer and heterodimers.</text>
</comment>
<dbReference type="Pfam" id="PF04535">
    <property type="entry name" value="CASP_dom"/>
    <property type="match status" value="2"/>
</dbReference>
<gene>
    <name evidence="10" type="ORF">DCAF_LOCUS9299</name>
</gene>
<dbReference type="InterPro" id="IPR006459">
    <property type="entry name" value="CASP/CASPL"/>
</dbReference>
<name>A0AAV1RF25_9ROSI</name>
<dbReference type="GO" id="GO:0005886">
    <property type="term" value="C:plasma membrane"/>
    <property type="evidence" value="ECO:0007669"/>
    <property type="project" value="UniProtKB-SubCell"/>
</dbReference>
<comment type="subcellular location">
    <subcellularLocation>
        <location evidence="1 8">Cell membrane</location>
        <topology evidence="1 8">Multi-pass membrane protein</topology>
    </subcellularLocation>
</comment>
<comment type="caution">
    <text evidence="8">Lacks conserved residue(s) required for the propagation of feature annotation.</text>
</comment>
<dbReference type="InterPro" id="IPR044173">
    <property type="entry name" value="CASPL"/>
</dbReference>
<proteinExistence type="inferred from homology"/>
<evidence type="ECO:0000259" key="9">
    <source>
        <dbReference type="Pfam" id="PF04535"/>
    </source>
</evidence>
<feature type="transmembrane region" description="Helical" evidence="8">
    <location>
        <begin position="116"/>
        <end position="139"/>
    </location>
</feature>
<reference evidence="10 11" key="1">
    <citation type="submission" date="2024-01" db="EMBL/GenBank/DDBJ databases">
        <authorList>
            <person name="Waweru B."/>
        </authorList>
    </citation>
    <scope>NUCLEOTIDE SEQUENCE [LARGE SCALE GENOMIC DNA]</scope>
</reference>
<evidence type="ECO:0000256" key="1">
    <source>
        <dbReference type="ARBA" id="ARBA00004651"/>
    </source>
</evidence>
<dbReference type="InterPro" id="IPR006702">
    <property type="entry name" value="CASP_dom"/>
</dbReference>
<feature type="transmembrane region" description="Helical" evidence="8">
    <location>
        <begin position="77"/>
        <end position="96"/>
    </location>
</feature>